<proteinExistence type="predicted"/>
<dbReference type="AlphaFoldDB" id="A0A9R1B9W5"/>
<name>A0A9R1B9W5_TRITD</name>
<keyword evidence="2" id="KW-1185">Reference proteome</keyword>
<dbReference type="Proteomes" id="UP000324705">
    <property type="component" value="Chromosome 6B"/>
</dbReference>
<sequence>MWCGRRFKITSESYFNCNAMGKEARSTRNTHYVNRDLLKGKEDGCTHTSTPVLYTTACCITALTHNARRYKVKKRWTDGPVQVSVGTAAALPVQAIKIISKSITETVEHYHHTEPATPVR</sequence>
<dbReference type="EMBL" id="LT934122">
    <property type="protein sequence ID" value="VAI56842.1"/>
    <property type="molecule type" value="Genomic_DNA"/>
</dbReference>
<reference evidence="1 2" key="1">
    <citation type="submission" date="2017-09" db="EMBL/GenBank/DDBJ databases">
        <authorList>
            <consortium name="International Durum Wheat Genome Sequencing Consortium (IDWGSC)"/>
            <person name="Milanesi L."/>
        </authorList>
    </citation>
    <scope>NUCLEOTIDE SEQUENCE [LARGE SCALE GENOMIC DNA]</scope>
    <source>
        <strain evidence="2">cv. Svevo</strain>
    </source>
</reference>
<dbReference type="Gramene" id="TRITD6Bv1G082440.1">
    <property type="protein sequence ID" value="TRITD6Bv1G082440.1"/>
    <property type="gene ID" value="TRITD6Bv1G082440"/>
</dbReference>
<organism evidence="1 2">
    <name type="scientific">Triticum turgidum subsp. durum</name>
    <name type="common">Durum wheat</name>
    <name type="synonym">Triticum durum</name>
    <dbReference type="NCBI Taxonomy" id="4567"/>
    <lineage>
        <taxon>Eukaryota</taxon>
        <taxon>Viridiplantae</taxon>
        <taxon>Streptophyta</taxon>
        <taxon>Embryophyta</taxon>
        <taxon>Tracheophyta</taxon>
        <taxon>Spermatophyta</taxon>
        <taxon>Magnoliopsida</taxon>
        <taxon>Liliopsida</taxon>
        <taxon>Poales</taxon>
        <taxon>Poaceae</taxon>
        <taxon>BOP clade</taxon>
        <taxon>Pooideae</taxon>
        <taxon>Triticodae</taxon>
        <taxon>Triticeae</taxon>
        <taxon>Triticinae</taxon>
        <taxon>Triticum</taxon>
    </lineage>
</organism>
<evidence type="ECO:0000313" key="1">
    <source>
        <dbReference type="EMBL" id="VAI56842.1"/>
    </source>
</evidence>
<gene>
    <name evidence="1" type="ORF">TRITD_6Bv1G082440</name>
</gene>
<accession>A0A9R1B9W5</accession>
<evidence type="ECO:0000313" key="2">
    <source>
        <dbReference type="Proteomes" id="UP000324705"/>
    </source>
</evidence>
<protein>
    <submittedName>
        <fullName evidence="1">Uncharacterized protein</fullName>
    </submittedName>
</protein>